<dbReference type="CDD" id="cd01949">
    <property type="entry name" value="GGDEF"/>
    <property type="match status" value="1"/>
</dbReference>
<organism evidence="4 5">
    <name type="scientific">Melaminivora suipulveris</name>
    <dbReference type="NCBI Taxonomy" id="2109913"/>
    <lineage>
        <taxon>Bacteria</taxon>
        <taxon>Pseudomonadati</taxon>
        <taxon>Pseudomonadota</taxon>
        <taxon>Betaproteobacteria</taxon>
        <taxon>Burkholderiales</taxon>
        <taxon>Comamonadaceae</taxon>
        <taxon>Melaminivora</taxon>
    </lineage>
</organism>
<dbReference type="PANTHER" id="PTHR45138:SF9">
    <property type="entry name" value="DIGUANYLATE CYCLASE DGCM-RELATED"/>
    <property type="match status" value="1"/>
</dbReference>
<gene>
    <name evidence="4" type="ORF">C6568_01480</name>
</gene>
<name>A0A2R3Q8R9_9BURK</name>
<evidence type="ECO:0000313" key="4">
    <source>
        <dbReference type="EMBL" id="AVO48074.1"/>
    </source>
</evidence>
<dbReference type="KEGG" id="mela:C6568_01480"/>
<dbReference type="GO" id="GO:0052621">
    <property type="term" value="F:diguanylate cyclase activity"/>
    <property type="evidence" value="ECO:0007669"/>
    <property type="project" value="UniProtKB-EC"/>
</dbReference>
<dbReference type="EMBL" id="CP027667">
    <property type="protein sequence ID" value="AVO48074.1"/>
    <property type="molecule type" value="Genomic_DNA"/>
</dbReference>
<protein>
    <recommendedName>
        <fullName evidence="1">diguanylate cyclase</fullName>
        <ecNumber evidence="1">2.7.7.65</ecNumber>
    </recommendedName>
</protein>
<dbReference type="NCBIfam" id="TIGR00254">
    <property type="entry name" value="GGDEF"/>
    <property type="match status" value="1"/>
</dbReference>
<dbReference type="SMART" id="SM00267">
    <property type="entry name" value="GGDEF"/>
    <property type="match status" value="1"/>
</dbReference>
<dbReference type="FunFam" id="3.30.70.270:FF:000001">
    <property type="entry name" value="Diguanylate cyclase domain protein"/>
    <property type="match status" value="1"/>
</dbReference>
<dbReference type="Gene3D" id="3.30.70.270">
    <property type="match status" value="1"/>
</dbReference>
<dbReference type="RefSeq" id="WP_106682557.1">
    <property type="nucleotide sequence ID" value="NZ_CP027667.1"/>
</dbReference>
<reference evidence="4 5" key="1">
    <citation type="submission" date="2018-03" db="EMBL/GenBank/DDBJ databases">
        <title>Genome sequencing of Melaminivora sp.</title>
        <authorList>
            <person name="Kim S.-J."/>
            <person name="Heo J."/>
            <person name="Ahn J.-H."/>
            <person name="Kwon S.-W."/>
        </authorList>
    </citation>
    <scope>NUCLEOTIDE SEQUENCE [LARGE SCALE GENOMIC DNA]</scope>
    <source>
        <strain evidence="4 5">SC2-9</strain>
    </source>
</reference>
<dbReference type="InterPro" id="IPR043128">
    <property type="entry name" value="Rev_trsase/Diguanyl_cyclase"/>
</dbReference>
<accession>A0A2R3Q8R9</accession>
<dbReference type="PROSITE" id="PS50887">
    <property type="entry name" value="GGDEF"/>
    <property type="match status" value="1"/>
</dbReference>
<dbReference type="InterPro" id="IPR050469">
    <property type="entry name" value="Diguanylate_Cyclase"/>
</dbReference>
<comment type="catalytic activity">
    <reaction evidence="2">
        <text>2 GTP = 3',3'-c-di-GMP + 2 diphosphate</text>
        <dbReference type="Rhea" id="RHEA:24898"/>
        <dbReference type="ChEBI" id="CHEBI:33019"/>
        <dbReference type="ChEBI" id="CHEBI:37565"/>
        <dbReference type="ChEBI" id="CHEBI:58805"/>
        <dbReference type="EC" id="2.7.7.65"/>
    </reaction>
</comment>
<dbReference type="GO" id="GO:0005886">
    <property type="term" value="C:plasma membrane"/>
    <property type="evidence" value="ECO:0007669"/>
    <property type="project" value="TreeGrafter"/>
</dbReference>
<evidence type="ECO:0000313" key="5">
    <source>
        <dbReference type="Proteomes" id="UP000237925"/>
    </source>
</evidence>
<dbReference type="InterPro" id="IPR000160">
    <property type="entry name" value="GGDEF_dom"/>
</dbReference>
<dbReference type="PANTHER" id="PTHR45138">
    <property type="entry name" value="REGULATORY COMPONENTS OF SENSORY TRANSDUCTION SYSTEM"/>
    <property type="match status" value="1"/>
</dbReference>
<dbReference type="Proteomes" id="UP000237925">
    <property type="component" value="Chromosome"/>
</dbReference>
<dbReference type="Pfam" id="PF00990">
    <property type="entry name" value="GGDEF"/>
    <property type="match status" value="1"/>
</dbReference>
<dbReference type="GO" id="GO:0043709">
    <property type="term" value="P:cell adhesion involved in single-species biofilm formation"/>
    <property type="evidence" value="ECO:0007669"/>
    <property type="project" value="TreeGrafter"/>
</dbReference>
<evidence type="ECO:0000259" key="3">
    <source>
        <dbReference type="PROSITE" id="PS50887"/>
    </source>
</evidence>
<evidence type="ECO:0000256" key="1">
    <source>
        <dbReference type="ARBA" id="ARBA00012528"/>
    </source>
</evidence>
<feature type="domain" description="GGDEF" evidence="3">
    <location>
        <begin position="84"/>
        <end position="219"/>
    </location>
</feature>
<dbReference type="GO" id="GO:1902201">
    <property type="term" value="P:negative regulation of bacterial-type flagellum-dependent cell motility"/>
    <property type="evidence" value="ECO:0007669"/>
    <property type="project" value="TreeGrafter"/>
</dbReference>
<keyword evidence="5" id="KW-1185">Reference proteome</keyword>
<dbReference type="AlphaFoldDB" id="A0A2R3Q8R9"/>
<proteinExistence type="predicted"/>
<dbReference type="OrthoDB" id="9813903at2"/>
<sequence>MSSPASPASVHLRDLDLSTAHALVCQSPAGMQALQGRAPREYLQALIDHLCELSLKDPLTGLPNRRFIQAVLQSEIDRVARSGEAALLLMLDIDHFKRVNDQHGHGAGDLVLQAVARTLECCLRPMDTVARYGGEEFAIILPACQFGFGRAVAERVRRAIEDTPIVISPTQTLRVTVSIGGAFALQWIRSTAQLWTERADAQLYHAKASGRNRVCIEEQPDTTVSAEEKNLLFGALYTSSTWGDLPGPHDPPVCSAN</sequence>
<dbReference type="EC" id="2.7.7.65" evidence="1"/>
<dbReference type="SUPFAM" id="SSF55073">
    <property type="entry name" value="Nucleotide cyclase"/>
    <property type="match status" value="1"/>
</dbReference>
<dbReference type="InterPro" id="IPR029787">
    <property type="entry name" value="Nucleotide_cyclase"/>
</dbReference>
<evidence type="ECO:0000256" key="2">
    <source>
        <dbReference type="ARBA" id="ARBA00034247"/>
    </source>
</evidence>